<feature type="transmembrane region" description="Helical" evidence="6">
    <location>
        <begin position="195"/>
        <end position="216"/>
    </location>
</feature>
<dbReference type="SUPFAM" id="SSF103473">
    <property type="entry name" value="MFS general substrate transporter"/>
    <property type="match status" value="1"/>
</dbReference>
<feature type="transmembrane region" description="Helical" evidence="6">
    <location>
        <begin position="62"/>
        <end position="83"/>
    </location>
</feature>
<evidence type="ECO:0000313" key="8">
    <source>
        <dbReference type="EMBL" id="GMM32992.1"/>
    </source>
</evidence>
<dbReference type="InterPro" id="IPR020846">
    <property type="entry name" value="MFS_dom"/>
</dbReference>
<comment type="subcellular location">
    <subcellularLocation>
        <location evidence="1">Membrane</location>
        <topology evidence="1">Multi-pass membrane protein</topology>
    </subcellularLocation>
</comment>
<feature type="transmembrane region" description="Helical" evidence="6">
    <location>
        <begin position="431"/>
        <end position="453"/>
    </location>
</feature>
<feature type="transmembrane region" description="Helical" evidence="6">
    <location>
        <begin position="135"/>
        <end position="153"/>
    </location>
</feature>
<evidence type="ECO:0000313" key="9">
    <source>
        <dbReference type="Proteomes" id="UP001360560"/>
    </source>
</evidence>
<keyword evidence="2" id="KW-0813">Transport</keyword>
<keyword evidence="3 6" id="KW-0812">Transmembrane</keyword>
<evidence type="ECO:0000259" key="7">
    <source>
        <dbReference type="PROSITE" id="PS50850"/>
    </source>
</evidence>
<dbReference type="GeneID" id="90070971"/>
<dbReference type="Pfam" id="PF07690">
    <property type="entry name" value="MFS_1"/>
    <property type="match status" value="1"/>
</dbReference>
<organism evidence="8 9">
    <name type="scientific">Saccharomycopsis crataegensis</name>
    <dbReference type="NCBI Taxonomy" id="43959"/>
    <lineage>
        <taxon>Eukaryota</taxon>
        <taxon>Fungi</taxon>
        <taxon>Dikarya</taxon>
        <taxon>Ascomycota</taxon>
        <taxon>Saccharomycotina</taxon>
        <taxon>Saccharomycetes</taxon>
        <taxon>Saccharomycopsidaceae</taxon>
        <taxon>Saccharomycopsis</taxon>
    </lineage>
</organism>
<sequence length="522" mass="59120">MSYLKEYNAEFNDSSDSLYSGDTVYDEKYHGSIDDIHLMSDESKRLKVDEFAKKDSINQHNLLLKIDFHVVPPFAIVFFLAYLNRNFGLLQIEEIYSSLGITQLQFFMSYVAFFIPYIIGQFFSNNLLRFIKPHGLLFLGVLLCGATNLGTGFVKNYRTFVGCQFLHGLFQSSTEATIFYILAHYYSKRESLPRFSAIYSTSCLAGVFATFIAYIVDSKIVDKVNLTEGWRYLLIIIGAFTIGMSVIVFFTVPDFPEGAGFLTDKESVFLIRKLDIYNGKSGYEVKSTFGDIFKMIYDPVILIPALASIGIAYVTLAYSLFQPVFVLQVIGVSVSHSNEYSIFPWITAFVWSNLGTYFYNKWSNRYRCGFFFFNVVLTIIGGIMMYSVQSSTLPDNLKYGGCFLCAMGAFTAAPILICWSSTNLGGHLRKSVGIALQISCSSIGGLIAIFAFYDDDERYQRGFFVGFAAIILSVVCVVTYLLVIRWANKRKRTQKYKQEFFAKSGIQKLILGDKNPSIDYLY</sequence>
<evidence type="ECO:0000256" key="1">
    <source>
        <dbReference type="ARBA" id="ARBA00004141"/>
    </source>
</evidence>
<dbReference type="PANTHER" id="PTHR43791">
    <property type="entry name" value="PERMEASE-RELATED"/>
    <property type="match status" value="1"/>
</dbReference>
<comment type="caution">
    <text evidence="8">The sequence shown here is derived from an EMBL/GenBank/DDBJ whole genome shotgun (WGS) entry which is preliminary data.</text>
</comment>
<feature type="transmembrane region" description="Helical" evidence="6">
    <location>
        <begin position="300"/>
        <end position="321"/>
    </location>
</feature>
<dbReference type="EMBL" id="BTFZ01000001">
    <property type="protein sequence ID" value="GMM32992.1"/>
    <property type="molecule type" value="Genomic_DNA"/>
</dbReference>
<dbReference type="PANTHER" id="PTHR43791:SF46">
    <property type="entry name" value="MAJOR FACILITATOR SUPERFAMILY (MFS) PROFILE DOMAIN-CONTAINING PROTEIN-RELATED"/>
    <property type="match status" value="1"/>
</dbReference>
<dbReference type="GO" id="GO:0022857">
    <property type="term" value="F:transmembrane transporter activity"/>
    <property type="evidence" value="ECO:0007669"/>
    <property type="project" value="InterPro"/>
</dbReference>
<evidence type="ECO:0000256" key="5">
    <source>
        <dbReference type="ARBA" id="ARBA00023136"/>
    </source>
</evidence>
<reference evidence="8 9" key="1">
    <citation type="journal article" date="2023" name="Elife">
        <title>Identification of key yeast species and microbe-microbe interactions impacting larval growth of Drosophila in the wild.</title>
        <authorList>
            <person name="Mure A."/>
            <person name="Sugiura Y."/>
            <person name="Maeda R."/>
            <person name="Honda K."/>
            <person name="Sakurai N."/>
            <person name="Takahashi Y."/>
            <person name="Watada M."/>
            <person name="Katoh T."/>
            <person name="Gotoh A."/>
            <person name="Gotoh Y."/>
            <person name="Taniguchi I."/>
            <person name="Nakamura K."/>
            <person name="Hayashi T."/>
            <person name="Katayama T."/>
            <person name="Uemura T."/>
            <person name="Hattori Y."/>
        </authorList>
    </citation>
    <scope>NUCLEOTIDE SEQUENCE [LARGE SCALE GENOMIC DNA]</scope>
    <source>
        <strain evidence="8 9">SC-9</strain>
    </source>
</reference>
<feature type="domain" description="Major facilitator superfamily (MFS) profile" evidence="7">
    <location>
        <begin position="70"/>
        <end position="491"/>
    </location>
</feature>
<evidence type="ECO:0000256" key="2">
    <source>
        <dbReference type="ARBA" id="ARBA00022448"/>
    </source>
</evidence>
<accession>A0AAV5QEB0</accession>
<keyword evidence="4 6" id="KW-1133">Transmembrane helix</keyword>
<keyword evidence="5 6" id="KW-0472">Membrane</keyword>
<dbReference type="InterPro" id="IPR011701">
    <property type="entry name" value="MFS"/>
</dbReference>
<evidence type="ECO:0000256" key="6">
    <source>
        <dbReference type="SAM" id="Phobius"/>
    </source>
</evidence>
<dbReference type="GO" id="GO:0005886">
    <property type="term" value="C:plasma membrane"/>
    <property type="evidence" value="ECO:0007669"/>
    <property type="project" value="TreeGrafter"/>
</dbReference>
<name>A0AAV5QEB0_9ASCO</name>
<proteinExistence type="predicted"/>
<feature type="transmembrane region" description="Helical" evidence="6">
    <location>
        <begin position="103"/>
        <end position="123"/>
    </location>
</feature>
<dbReference type="Gene3D" id="1.20.1250.20">
    <property type="entry name" value="MFS general substrate transporter like domains"/>
    <property type="match status" value="1"/>
</dbReference>
<feature type="transmembrane region" description="Helical" evidence="6">
    <location>
        <begin position="465"/>
        <end position="487"/>
    </location>
</feature>
<dbReference type="AlphaFoldDB" id="A0AAV5QEB0"/>
<feature type="transmembrane region" description="Helical" evidence="6">
    <location>
        <begin position="398"/>
        <end position="419"/>
    </location>
</feature>
<dbReference type="RefSeq" id="XP_064849992.1">
    <property type="nucleotide sequence ID" value="XM_064993920.1"/>
</dbReference>
<feature type="transmembrane region" description="Helical" evidence="6">
    <location>
        <begin position="232"/>
        <end position="252"/>
    </location>
</feature>
<evidence type="ECO:0000256" key="4">
    <source>
        <dbReference type="ARBA" id="ARBA00022989"/>
    </source>
</evidence>
<dbReference type="Proteomes" id="UP001360560">
    <property type="component" value="Unassembled WGS sequence"/>
</dbReference>
<feature type="transmembrane region" description="Helical" evidence="6">
    <location>
        <begin position="165"/>
        <end position="183"/>
    </location>
</feature>
<dbReference type="PROSITE" id="PS50850">
    <property type="entry name" value="MFS"/>
    <property type="match status" value="1"/>
</dbReference>
<dbReference type="InterPro" id="IPR036259">
    <property type="entry name" value="MFS_trans_sf"/>
</dbReference>
<feature type="transmembrane region" description="Helical" evidence="6">
    <location>
        <begin position="341"/>
        <end position="359"/>
    </location>
</feature>
<feature type="transmembrane region" description="Helical" evidence="6">
    <location>
        <begin position="366"/>
        <end position="386"/>
    </location>
</feature>
<keyword evidence="9" id="KW-1185">Reference proteome</keyword>
<protein>
    <recommendedName>
        <fullName evidence="7">Major facilitator superfamily (MFS) profile domain-containing protein</fullName>
    </recommendedName>
</protein>
<gene>
    <name evidence="8" type="ORF">DASC09_003170</name>
</gene>
<evidence type="ECO:0000256" key="3">
    <source>
        <dbReference type="ARBA" id="ARBA00022692"/>
    </source>
</evidence>